<dbReference type="Pfam" id="PF11553">
    <property type="entry name" value="DUF3231"/>
    <property type="match status" value="2"/>
</dbReference>
<dbReference type="EMBL" id="JAESWC010000002">
    <property type="protein sequence ID" value="MBL4935624.1"/>
    <property type="molecule type" value="Genomic_DNA"/>
</dbReference>
<dbReference type="Gene3D" id="1.20.1260.10">
    <property type="match status" value="2"/>
</dbReference>
<proteinExistence type="predicted"/>
<reference evidence="1 2" key="1">
    <citation type="submission" date="2021-01" db="EMBL/GenBank/DDBJ databases">
        <title>Genome public.</title>
        <authorList>
            <person name="Liu C."/>
            <person name="Sun Q."/>
        </authorList>
    </citation>
    <scope>NUCLEOTIDE SEQUENCE [LARGE SCALE GENOMIC DNA]</scope>
    <source>
        <strain evidence="1 2">YIM B02515</strain>
    </source>
</reference>
<keyword evidence="2" id="KW-1185">Reference proteome</keyword>
<organism evidence="1 2">
    <name type="scientific">Clostridium rhizosphaerae</name>
    <dbReference type="NCBI Taxonomy" id="2803861"/>
    <lineage>
        <taxon>Bacteria</taxon>
        <taxon>Bacillati</taxon>
        <taxon>Bacillota</taxon>
        <taxon>Clostridia</taxon>
        <taxon>Eubacteriales</taxon>
        <taxon>Clostridiaceae</taxon>
        <taxon>Clostridium</taxon>
    </lineage>
</organism>
<dbReference type="InterPro" id="IPR012347">
    <property type="entry name" value="Ferritin-like"/>
</dbReference>
<comment type="caution">
    <text evidence="1">The sequence shown here is derived from an EMBL/GenBank/DDBJ whole genome shotgun (WGS) entry which is preliminary data.</text>
</comment>
<dbReference type="RefSeq" id="WP_202748220.1">
    <property type="nucleotide sequence ID" value="NZ_JAESWC010000002.1"/>
</dbReference>
<evidence type="ECO:0000313" key="1">
    <source>
        <dbReference type="EMBL" id="MBL4935624.1"/>
    </source>
</evidence>
<dbReference type="InterPro" id="IPR021617">
    <property type="entry name" value="DUF3231"/>
</dbReference>
<evidence type="ECO:0000313" key="2">
    <source>
        <dbReference type="Proteomes" id="UP000632377"/>
    </source>
</evidence>
<accession>A0ABS1T8G0</accession>
<name>A0ABS1T8G0_9CLOT</name>
<dbReference type="Proteomes" id="UP000632377">
    <property type="component" value="Unassembled WGS sequence"/>
</dbReference>
<protein>
    <submittedName>
        <fullName evidence="1">DUF3231 family protein</fullName>
    </submittedName>
</protein>
<sequence>MEIVHDYKSIPLTSAEIGYLWLTYLLNSKAKQIITYAVETSEDENIKEIMQESVNLSNKNTEVSKEIFQSVSHPVPYGFSEFDIKLKSGKLYSDKLMLQTLKLYLTVGISQYGFALGLAARKDIKAFFYESMQDSLNLLNKIDNVALNKGIFMRTPNIPIPNQVEFAENKSIMGKFIGHKRPMTALEAASMFNASLSNCITKANIMGLAQTMKDDKIRDLYEKIVRTLKEHTEDLNVKLQNENLLTPSNLNSEILNSTESPFSDRLSLYYAYTLMGDLLGTYAISKINVVRKDLMLALTHLSGEVLLLIKDASDIMTERGWYEEMPKNVDRYDIIDSNEED</sequence>
<gene>
    <name evidence="1" type="ORF">JK636_07615</name>
</gene>